<reference evidence="2" key="1">
    <citation type="submission" date="2020-04" db="EMBL/GenBank/DDBJ databases">
        <authorList>
            <person name="Zhang T."/>
        </authorList>
    </citation>
    <scope>NUCLEOTIDE SEQUENCE</scope>
    <source>
        <strain evidence="2">HKST-UBA02</strain>
    </source>
</reference>
<feature type="transmembrane region" description="Helical" evidence="1">
    <location>
        <begin position="280"/>
        <end position="303"/>
    </location>
</feature>
<evidence type="ECO:0000313" key="3">
    <source>
        <dbReference type="Proteomes" id="UP000739538"/>
    </source>
</evidence>
<keyword evidence="1" id="KW-1133">Transmembrane helix</keyword>
<evidence type="ECO:0008006" key="4">
    <source>
        <dbReference type="Google" id="ProtNLM"/>
    </source>
</evidence>
<feature type="transmembrane region" description="Helical" evidence="1">
    <location>
        <begin position="67"/>
        <end position="86"/>
    </location>
</feature>
<evidence type="ECO:0000313" key="2">
    <source>
        <dbReference type="EMBL" id="MCA9758976.1"/>
    </source>
</evidence>
<feature type="transmembrane region" description="Helical" evidence="1">
    <location>
        <begin position="107"/>
        <end position="125"/>
    </location>
</feature>
<keyword evidence="1" id="KW-0472">Membrane</keyword>
<keyword evidence="1" id="KW-0812">Transmembrane</keyword>
<dbReference type="Proteomes" id="UP000739538">
    <property type="component" value="Unassembled WGS sequence"/>
</dbReference>
<feature type="transmembrane region" description="Helical" evidence="1">
    <location>
        <begin position="131"/>
        <end position="152"/>
    </location>
</feature>
<dbReference type="EMBL" id="JAGQHS010000240">
    <property type="protein sequence ID" value="MCA9758976.1"/>
    <property type="molecule type" value="Genomic_DNA"/>
</dbReference>
<gene>
    <name evidence="2" type="ORF">KDA27_24485</name>
</gene>
<sequence>MGAPTVQTPGEESSGRSRAFRTFLAFLYLASLTVIVGLLVRGWDYYTTPYSLRPQHSDYEFLRPAGLWGQGFGVIGTTLMVLLFLYSWRKRSRNLGKVGKTSQWLSLHIFCGVVGPLLIVLHSSFKVTGLVAVSFWAMVAVALSGVFGRYLYQRIPRTVVGQAMAPDEIRVQELAIDRQLRERHAASDEFLDGLQIVARGRRGFESAVLGVMAAAAQEMTVKRRLTRYLWTRPEWREAENSQRPDLEELCREKTRVHGRLHRLEQYQTAFHYWHVIHKPFAAIMVLVMGIHIGVAIAFGYRWIF</sequence>
<reference evidence="2" key="2">
    <citation type="journal article" date="2021" name="Microbiome">
        <title>Successional dynamics and alternative stable states in a saline activated sludge microbial community over 9 years.</title>
        <authorList>
            <person name="Wang Y."/>
            <person name="Ye J."/>
            <person name="Ju F."/>
            <person name="Liu L."/>
            <person name="Boyd J.A."/>
            <person name="Deng Y."/>
            <person name="Parks D.H."/>
            <person name="Jiang X."/>
            <person name="Yin X."/>
            <person name="Woodcroft B.J."/>
            <person name="Tyson G.W."/>
            <person name="Hugenholtz P."/>
            <person name="Polz M.F."/>
            <person name="Zhang T."/>
        </authorList>
    </citation>
    <scope>NUCLEOTIDE SEQUENCE</scope>
    <source>
        <strain evidence="2">HKST-UBA02</strain>
    </source>
</reference>
<protein>
    <recommendedName>
        <fullName evidence="4">Ferric reductase like transmembrane component</fullName>
    </recommendedName>
</protein>
<dbReference type="AlphaFoldDB" id="A0A956SG45"/>
<evidence type="ECO:0000256" key="1">
    <source>
        <dbReference type="SAM" id="Phobius"/>
    </source>
</evidence>
<proteinExistence type="predicted"/>
<name>A0A956SG45_UNCEI</name>
<accession>A0A956SG45</accession>
<organism evidence="2 3">
    <name type="scientific">Eiseniibacteriota bacterium</name>
    <dbReference type="NCBI Taxonomy" id="2212470"/>
    <lineage>
        <taxon>Bacteria</taxon>
        <taxon>Candidatus Eiseniibacteriota</taxon>
    </lineage>
</organism>
<comment type="caution">
    <text evidence="2">The sequence shown here is derived from an EMBL/GenBank/DDBJ whole genome shotgun (WGS) entry which is preliminary data.</text>
</comment>
<feature type="transmembrane region" description="Helical" evidence="1">
    <location>
        <begin position="23"/>
        <end position="43"/>
    </location>
</feature>